<dbReference type="Proteomes" id="UP000799302">
    <property type="component" value="Unassembled WGS sequence"/>
</dbReference>
<name>A0A6A6US11_9PEZI</name>
<evidence type="ECO:0000313" key="2">
    <source>
        <dbReference type="Proteomes" id="UP000799302"/>
    </source>
</evidence>
<keyword evidence="2" id="KW-1185">Reference proteome</keyword>
<sequence length="83" mass="9378">MRRTLISIPTLSASTFSNASFIKHPSELFHHFLHAAHLSHVFVPPACASFFICLHLPHCCSSLCHWLSLVVEKCLNTRNRPVL</sequence>
<evidence type="ECO:0000313" key="1">
    <source>
        <dbReference type="EMBL" id="KAF2673714.1"/>
    </source>
</evidence>
<accession>A0A6A6US11</accession>
<organism evidence="1 2">
    <name type="scientific">Microthyrium microscopicum</name>
    <dbReference type="NCBI Taxonomy" id="703497"/>
    <lineage>
        <taxon>Eukaryota</taxon>
        <taxon>Fungi</taxon>
        <taxon>Dikarya</taxon>
        <taxon>Ascomycota</taxon>
        <taxon>Pezizomycotina</taxon>
        <taxon>Dothideomycetes</taxon>
        <taxon>Dothideomycetes incertae sedis</taxon>
        <taxon>Microthyriales</taxon>
        <taxon>Microthyriaceae</taxon>
        <taxon>Microthyrium</taxon>
    </lineage>
</organism>
<reference evidence="1" key="1">
    <citation type="journal article" date="2020" name="Stud. Mycol.">
        <title>101 Dothideomycetes genomes: a test case for predicting lifestyles and emergence of pathogens.</title>
        <authorList>
            <person name="Haridas S."/>
            <person name="Albert R."/>
            <person name="Binder M."/>
            <person name="Bloem J."/>
            <person name="Labutti K."/>
            <person name="Salamov A."/>
            <person name="Andreopoulos B."/>
            <person name="Baker S."/>
            <person name="Barry K."/>
            <person name="Bills G."/>
            <person name="Bluhm B."/>
            <person name="Cannon C."/>
            <person name="Castanera R."/>
            <person name="Culley D."/>
            <person name="Daum C."/>
            <person name="Ezra D."/>
            <person name="Gonzalez J."/>
            <person name="Henrissat B."/>
            <person name="Kuo A."/>
            <person name="Liang C."/>
            <person name="Lipzen A."/>
            <person name="Lutzoni F."/>
            <person name="Magnuson J."/>
            <person name="Mondo S."/>
            <person name="Nolan M."/>
            <person name="Ohm R."/>
            <person name="Pangilinan J."/>
            <person name="Park H.-J."/>
            <person name="Ramirez L."/>
            <person name="Alfaro M."/>
            <person name="Sun H."/>
            <person name="Tritt A."/>
            <person name="Yoshinaga Y."/>
            <person name="Zwiers L.-H."/>
            <person name="Turgeon B."/>
            <person name="Goodwin S."/>
            <person name="Spatafora J."/>
            <person name="Crous P."/>
            <person name="Grigoriev I."/>
        </authorList>
    </citation>
    <scope>NUCLEOTIDE SEQUENCE</scope>
    <source>
        <strain evidence="1">CBS 115976</strain>
    </source>
</reference>
<gene>
    <name evidence="1" type="ORF">BT63DRAFT_164711</name>
</gene>
<protein>
    <submittedName>
        <fullName evidence="1">Uncharacterized protein</fullName>
    </submittedName>
</protein>
<proteinExistence type="predicted"/>
<dbReference type="AlphaFoldDB" id="A0A6A6US11"/>
<dbReference type="EMBL" id="MU004231">
    <property type="protein sequence ID" value="KAF2673714.1"/>
    <property type="molecule type" value="Genomic_DNA"/>
</dbReference>